<feature type="region of interest" description="Disordered" evidence="11">
    <location>
        <begin position="676"/>
        <end position="761"/>
    </location>
</feature>
<evidence type="ECO:0000313" key="15">
    <source>
        <dbReference type="Proteomes" id="UP000324241"/>
    </source>
</evidence>
<dbReference type="Pfam" id="PF00069">
    <property type="entry name" value="Pkinase"/>
    <property type="match status" value="1"/>
</dbReference>
<dbReference type="InterPro" id="IPR030616">
    <property type="entry name" value="Aur-like"/>
</dbReference>
<evidence type="ECO:0000256" key="8">
    <source>
        <dbReference type="PIRSR" id="PIRSR630616-2"/>
    </source>
</evidence>
<proteinExistence type="inferred from homology"/>
<dbReference type="OrthoDB" id="504170at2759"/>
<dbReference type="AlphaFoldDB" id="A0A5M9MMU2"/>
<dbReference type="PROSITE" id="PS50011">
    <property type="entry name" value="PROTEIN_KINASE_DOM"/>
    <property type="match status" value="1"/>
</dbReference>
<dbReference type="GO" id="GO:0004674">
    <property type="term" value="F:protein serine/threonine kinase activity"/>
    <property type="evidence" value="ECO:0007669"/>
    <property type="project" value="UniProtKB-KW"/>
</dbReference>
<feature type="active site" description="Proton acceptor" evidence="7">
    <location>
        <position position="342"/>
    </location>
</feature>
<dbReference type="InterPro" id="IPR008271">
    <property type="entry name" value="Ser/Thr_kinase_AS"/>
</dbReference>
<dbReference type="VEuPathDB" id="FungiDB:EYZ11_005862"/>
<feature type="binding site" evidence="8">
    <location>
        <position position="362"/>
    </location>
    <ligand>
        <name>ATP</name>
        <dbReference type="ChEBI" id="CHEBI:30616"/>
    </ligand>
</feature>
<dbReference type="GO" id="GO:0005524">
    <property type="term" value="F:ATP binding"/>
    <property type="evidence" value="ECO:0007669"/>
    <property type="project" value="UniProtKB-UniRule"/>
</dbReference>
<comment type="caution">
    <text evidence="14">The sequence shown here is derived from an EMBL/GenBank/DDBJ whole genome shotgun (WGS) entry which is preliminary data.</text>
</comment>
<dbReference type="InterPro" id="IPR000719">
    <property type="entry name" value="Prot_kinase_dom"/>
</dbReference>
<dbReference type="Gene3D" id="2.60.200.20">
    <property type="match status" value="1"/>
</dbReference>
<feature type="compositionally biased region" description="Acidic residues" evidence="11">
    <location>
        <begin position="544"/>
        <end position="554"/>
    </location>
</feature>
<feature type="region of interest" description="Disordered" evidence="11">
    <location>
        <begin position="541"/>
        <end position="575"/>
    </location>
</feature>
<dbReference type="InterPro" id="IPR008984">
    <property type="entry name" value="SMAD_FHA_dom_sf"/>
</dbReference>
<dbReference type="Gene3D" id="1.10.510.10">
    <property type="entry name" value="Transferase(Phosphotransferase) domain 1"/>
    <property type="match status" value="1"/>
</dbReference>
<keyword evidence="5" id="KW-0418">Kinase</keyword>
<keyword evidence="4 8" id="KW-0547">Nucleotide-binding</keyword>
<evidence type="ECO:0000256" key="4">
    <source>
        <dbReference type="ARBA" id="ARBA00022741"/>
    </source>
</evidence>
<evidence type="ECO:0000259" key="13">
    <source>
        <dbReference type="PROSITE" id="PS50011"/>
    </source>
</evidence>
<protein>
    <recommendedName>
        <fullName evidence="16">Protein kinase</fullName>
    </recommendedName>
</protein>
<evidence type="ECO:0000256" key="6">
    <source>
        <dbReference type="ARBA" id="ARBA00022840"/>
    </source>
</evidence>
<sequence>MEATQESTQPCTDPRRMGYNNSGLHEQDVADIICILHPTSPPAHQAVSATVPMGSQHILQRDELGPESSTGAAYDIALRLSSPVHPNFKRISNAHYRIYLTEDGIIMLEDISTNGTIVDNCRLRKNQKESSRMLTNGSVIQVSNGGPGLEEVRFVVRIPSREGFAMQYTENMFRYIERVQRHRTGTVQPKTHQTSAQPVLQWAGSNSYGMHWSGGSTYNVTGQIGKGAFATVYKLATKQHGSIYAAKELDKRRFMKNGVLDHKVDNEMKIMKDLKHPNIVQYIDHHEHDRWIYIIMEYVPGGELSTYLQSHGKIPEDMVKIIARQLLHALQYLHKRKITHRDIKPDNILISSLDPLRVKLSDFGLSKVVQEESFLKTFCGTLLYCAPEVYPEYETYRRGEIKKRRRLGDPPAKTSPYGQSVDTWSLGAVLYHLLAGVPAYTGRGDDRGAQMLRTIMTTDADFDVLRREGVSEAGINFVAQLLNRNPHDRPKERECLRHRWIADVEDVDKYEDEAVFSGAELLSDIGEDLEDELDASQLSLNDNVDAEDADEEGSDLAQSKRPRIDNPPADIRYPSLPNIESFKEFQAGADATPKRLFGEINPSALQSSHALGDDAAEFESDGNFSIHDFISSAGESIISGGMSLNSVLSLPDNPVAGSAPSLMGTENLVGQLNMNSTWHPGTSTNLPPVTGAPGRQANDETVPKNVSVPQQAVPGGDTPKASKFSRRIELPIPDTASERSSSSPDTTAQETKNKPSGSQAASDGIFDIELANTMDAQTGQPLPDPRDRTDSDLLIEPVPEHALTGIPRIVIQPHQPQPLLGKLTTLSGSIFDLTIRLEDRLTSWGRGPQATICHPDPMDTRIPAYALEVTFWAPAIESRIAAGESWMSVPNVMAILSTKTRKCIWVNGTELRRGPEGNDGRQGFHFGKLYTGDIITVYQHRNKFLRFECEFYHGDSARRRPEDENGFTVRKVLMPKDIAANQLPGRKERHEKK</sequence>
<accession>A0A5M9MMU2</accession>
<feature type="compositionally biased region" description="Polar residues" evidence="11">
    <location>
        <begin position="738"/>
        <end position="761"/>
    </location>
</feature>
<evidence type="ECO:0008006" key="16">
    <source>
        <dbReference type="Google" id="ProtNLM"/>
    </source>
</evidence>
<dbReference type="FunFam" id="1.10.510.10:FF:000861">
    <property type="entry name" value="Serine/threonine-protein kinase RAD53"/>
    <property type="match status" value="1"/>
</dbReference>
<evidence type="ECO:0000256" key="1">
    <source>
        <dbReference type="ARBA" id="ARBA00005575"/>
    </source>
</evidence>
<feature type="domain" description="Protein kinase" evidence="13">
    <location>
        <begin position="218"/>
        <end position="501"/>
    </location>
</feature>
<keyword evidence="3" id="KW-0808">Transferase</keyword>
<dbReference type="RefSeq" id="XP_033427716.1">
    <property type="nucleotide sequence ID" value="XM_033568910.1"/>
</dbReference>
<feature type="compositionally biased region" description="Polar residues" evidence="11">
    <location>
        <begin position="1"/>
        <end position="11"/>
    </location>
</feature>
<dbReference type="Pfam" id="PF00498">
    <property type="entry name" value="FHA"/>
    <property type="match status" value="1"/>
</dbReference>
<feature type="compositionally biased region" description="Polar residues" evidence="11">
    <location>
        <begin position="676"/>
        <end position="687"/>
    </location>
</feature>
<reference evidence="14 15" key="1">
    <citation type="submission" date="2019-08" db="EMBL/GenBank/DDBJ databases">
        <title>The genome sequence of a newly discovered highly antifungal drug resistant Aspergillus species, Aspergillus tanneri NIH 1004.</title>
        <authorList>
            <person name="Mounaud S."/>
            <person name="Singh I."/>
            <person name="Joardar V."/>
            <person name="Pakala S."/>
            <person name="Pakala S."/>
            <person name="Venepally P."/>
            <person name="Chung J.K."/>
            <person name="Losada L."/>
            <person name="Nierman W.C."/>
        </authorList>
    </citation>
    <scope>NUCLEOTIDE SEQUENCE [LARGE SCALE GENOMIC DNA]</scope>
    <source>
        <strain evidence="14 15">NIH1004</strain>
    </source>
</reference>
<dbReference type="PROSITE" id="PS50006">
    <property type="entry name" value="FHA_DOMAIN"/>
    <property type="match status" value="1"/>
</dbReference>
<dbReference type="InterPro" id="IPR000253">
    <property type="entry name" value="FHA_dom"/>
</dbReference>
<dbReference type="SUPFAM" id="SSF49879">
    <property type="entry name" value="SMAD/FHA domain"/>
    <property type="match status" value="1"/>
</dbReference>
<evidence type="ECO:0000313" key="14">
    <source>
        <dbReference type="EMBL" id="KAA8648355.1"/>
    </source>
</evidence>
<evidence type="ECO:0000256" key="7">
    <source>
        <dbReference type="PIRSR" id="PIRSR630616-1"/>
    </source>
</evidence>
<organism evidence="14 15">
    <name type="scientific">Aspergillus tanneri</name>
    <dbReference type="NCBI Taxonomy" id="1220188"/>
    <lineage>
        <taxon>Eukaryota</taxon>
        <taxon>Fungi</taxon>
        <taxon>Dikarya</taxon>
        <taxon>Ascomycota</taxon>
        <taxon>Pezizomycotina</taxon>
        <taxon>Eurotiomycetes</taxon>
        <taxon>Eurotiomycetidae</taxon>
        <taxon>Eurotiales</taxon>
        <taxon>Aspergillaceae</taxon>
        <taxon>Aspergillus</taxon>
        <taxon>Aspergillus subgen. Circumdati</taxon>
    </lineage>
</organism>
<evidence type="ECO:0000256" key="5">
    <source>
        <dbReference type="ARBA" id="ARBA00022777"/>
    </source>
</evidence>
<dbReference type="FunFam" id="3.30.200.20:FF:000470">
    <property type="entry name" value="Serine/threonine-protein kinase RAD53"/>
    <property type="match status" value="1"/>
</dbReference>
<name>A0A5M9MMU2_9EURO</name>
<feature type="binding site" evidence="8 10">
    <location>
        <position position="247"/>
    </location>
    <ligand>
        <name>ATP</name>
        <dbReference type="ChEBI" id="CHEBI:30616"/>
    </ligand>
</feature>
<dbReference type="SUPFAM" id="SSF56112">
    <property type="entry name" value="Protein kinase-like (PK-like)"/>
    <property type="match status" value="1"/>
</dbReference>
<dbReference type="EMBL" id="QUQM01000003">
    <property type="protein sequence ID" value="KAA8648355.1"/>
    <property type="molecule type" value="Genomic_DNA"/>
</dbReference>
<keyword evidence="6 8" id="KW-0067">ATP-binding</keyword>
<evidence type="ECO:0000256" key="11">
    <source>
        <dbReference type="SAM" id="MobiDB-lite"/>
    </source>
</evidence>
<keyword evidence="2" id="KW-0723">Serine/threonine-protein kinase</keyword>
<dbReference type="PANTHER" id="PTHR24350">
    <property type="entry name" value="SERINE/THREONINE-PROTEIN KINASE IAL-RELATED"/>
    <property type="match status" value="1"/>
</dbReference>
<feature type="domain" description="FHA" evidence="12">
    <location>
        <begin position="62"/>
        <end position="123"/>
    </location>
</feature>
<feature type="cross-link" description="Glycyl lysine isopeptide (Lys-Gly) (interchain with G-Cter in SUMO2)" evidence="9">
    <location>
        <position position="344"/>
    </location>
</feature>
<comment type="similarity">
    <text evidence="1">Belongs to the protein kinase superfamily. CAMK Ser/Thr protein kinase family. CHEK2 subfamily.</text>
</comment>
<dbReference type="InterPro" id="IPR017441">
    <property type="entry name" value="Protein_kinase_ATP_BS"/>
</dbReference>
<dbReference type="SMART" id="SM00220">
    <property type="entry name" value="S_TKc"/>
    <property type="match status" value="1"/>
</dbReference>
<evidence type="ECO:0000256" key="9">
    <source>
        <dbReference type="PIRSR" id="PIRSR630616-3"/>
    </source>
</evidence>
<dbReference type="PROSITE" id="PS00108">
    <property type="entry name" value="PROTEIN_KINASE_ST"/>
    <property type="match status" value="1"/>
</dbReference>
<dbReference type="VEuPathDB" id="FungiDB:EYZ11_005859"/>
<dbReference type="InterPro" id="IPR011009">
    <property type="entry name" value="Kinase-like_dom_sf"/>
</dbReference>
<evidence type="ECO:0000259" key="12">
    <source>
        <dbReference type="PROSITE" id="PS50006"/>
    </source>
</evidence>
<evidence type="ECO:0000256" key="3">
    <source>
        <dbReference type="ARBA" id="ARBA00022679"/>
    </source>
</evidence>
<dbReference type="Gene3D" id="3.30.200.20">
    <property type="entry name" value="Phosphorylase Kinase, domain 1"/>
    <property type="match status" value="1"/>
</dbReference>
<evidence type="ECO:0000256" key="10">
    <source>
        <dbReference type="PROSITE-ProRule" id="PRU10141"/>
    </source>
</evidence>
<gene>
    <name evidence="14" type="ORF">ATNIH1004_004240</name>
</gene>
<dbReference type="GeneID" id="54326942"/>
<evidence type="ECO:0000256" key="2">
    <source>
        <dbReference type="ARBA" id="ARBA00022527"/>
    </source>
</evidence>
<dbReference type="Proteomes" id="UP000324241">
    <property type="component" value="Unassembled WGS sequence"/>
</dbReference>
<dbReference type="PROSITE" id="PS00107">
    <property type="entry name" value="PROTEIN_KINASE_ATP"/>
    <property type="match status" value="1"/>
</dbReference>
<feature type="region of interest" description="Disordered" evidence="11">
    <location>
        <begin position="1"/>
        <end position="22"/>
    </location>
</feature>